<reference evidence="1 2" key="1">
    <citation type="submission" date="2017-12" db="EMBL/GenBank/DDBJ databases">
        <title>Hemimetabolous genomes reveal molecular basis of termite eusociality.</title>
        <authorList>
            <person name="Harrison M.C."/>
            <person name="Jongepier E."/>
            <person name="Robertson H.M."/>
            <person name="Arning N."/>
            <person name="Bitard-Feildel T."/>
            <person name="Chao H."/>
            <person name="Childers C.P."/>
            <person name="Dinh H."/>
            <person name="Doddapaneni H."/>
            <person name="Dugan S."/>
            <person name="Gowin J."/>
            <person name="Greiner C."/>
            <person name="Han Y."/>
            <person name="Hu H."/>
            <person name="Hughes D.S.T."/>
            <person name="Huylmans A.-K."/>
            <person name="Kemena C."/>
            <person name="Kremer L.P.M."/>
            <person name="Lee S.L."/>
            <person name="Lopez-Ezquerra A."/>
            <person name="Mallet L."/>
            <person name="Monroy-Kuhn J.M."/>
            <person name="Moser A."/>
            <person name="Murali S.C."/>
            <person name="Muzny D.M."/>
            <person name="Otani S."/>
            <person name="Piulachs M.-D."/>
            <person name="Poelchau M."/>
            <person name="Qu J."/>
            <person name="Schaub F."/>
            <person name="Wada-Katsumata A."/>
            <person name="Worley K.C."/>
            <person name="Xie Q."/>
            <person name="Ylla G."/>
            <person name="Poulsen M."/>
            <person name="Gibbs R.A."/>
            <person name="Schal C."/>
            <person name="Richards S."/>
            <person name="Belles X."/>
            <person name="Korb J."/>
            <person name="Bornberg-Bauer E."/>
        </authorList>
    </citation>
    <scope>NUCLEOTIDE SEQUENCE [LARGE SCALE GENOMIC DNA]</scope>
    <source>
        <tissue evidence="1">Whole body</tissue>
    </source>
</reference>
<dbReference type="EMBL" id="NEVH01009084">
    <property type="protein sequence ID" value="PNF33709.1"/>
    <property type="molecule type" value="Genomic_DNA"/>
</dbReference>
<sequence length="50" mass="5572">MRMKYPYTCLDPSRTEPEELEGRISTLPGAPTSSPWAKYRLAGQVVSTLS</sequence>
<organism evidence="1 2">
    <name type="scientific">Cryptotermes secundus</name>
    <dbReference type="NCBI Taxonomy" id="105785"/>
    <lineage>
        <taxon>Eukaryota</taxon>
        <taxon>Metazoa</taxon>
        <taxon>Ecdysozoa</taxon>
        <taxon>Arthropoda</taxon>
        <taxon>Hexapoda</taxon>
        <taxon>Insecta</taxon>
        <taxon>Pterygota</taxon>
        <taxon>Neoptera</taxon>
        <taxon>Polyneoptera</taxon>
        <taxon>Dictyoptera</taxon>
        <taxon>Blattodea</taxon>
        <taxon>Blattoidea</taxon>
        <taxon>Termitoidae</taxon>
        <taxon>Kalotermitidae</taxon>
        <taxon>Cryptotermitinae</taxon>
        <taxon>Cryptotermes</taxon>
    </lineage>
</organism>
<comment type="caution">
    <text evidence="1">The sequence shown here is derived from an EMBL/GenBank/DDBJ whole genome shotgun (WGS) entry which is preliminary data.</text>
</comment>
<protein>
    <submittedName>
        <fullName evidence="1">Uncharacterized protein</fullName>
    </submittedName>
</protein>
<accession>A0A2J7QYQ8</accession>
<name>A0A2J7QYQ8_9NEOP</name>
<dbReference type="Proteomes" id="UP000235965">
    <property type="component" value="Unassembled WGS sequence"/>
</dbReference>
<evidence type="ECO:0000313" key="1">
    <source>
        <dbReference type="EMBL" id="PNF33709.1"/>
    </source>
</evidence>
<proteinExistence type="predicted"/>
<gene>
    <name evidence="1" type="ORF">B7P43_G11422</name>
</gene>
<evidence type="ECO:0000313" key="2">
    <source>
        <dbReference type="Proteomes" id="UP000235965"/>
    </source>
</evidence>
<keyword evidence="2" id="KW-1185">Reference proteome</keyword>
<dbReference type="AlphaFoldDB" id="A0A2J7QYQ8"/>
<dbReference type="InParanoid" id="A0A2J7QYQ8"/>